<evidence type="ECO:0000256" key="6">
    <source>
        <dbReference type="ARBA" id="ARBA00022989"/>
    </source>
</evidence>
<evidence type="ECO:0000256" key="4">
    <source>
        <dbReference type="ARBA" id="ARBA00022597"/>
    </source>
</evidence>
<evidence type="ECO:0000256" key="5">
    <source>
        <dbReference type="ARBA" id="ARBA00022692"/>
    </source>
</evidence>
<accession>A0A1E5GD90</accession>
<comment type="caution">
    <text evidence="9">The sequence shown here is derived from an EMBL/GenBank/DDBJ whole genome shotgun (WGS) entry which is preliminary data.</text>
</comment>
<dbReference type="SUPFAM" id="SSF103481">
    <property type="entry name" value="Multidrug resistance efflux transporter EmrE"/>
    <property type="match status" value="1"/>
</dbReference>
<evidence type="ECO:0000313" key="9">
    <source>
        <dbReference type="EMBL" id="OEG10683.1"/>
    </source>
</evidence>
<evidence type="ECO:0000256" key="8">
    <source>
        <dbReference type="SAM" id="Phobius"/>
    </source>
</evidence>
<evidence type="ECO:0000313" key="10">
    <source>
        <dbReference type="Proteomes" id="UP000095094"/>
    </source>
</evidence>
<dbReference type="InterPro" id="IPR010651">
    <property type="entry name" value="Sugar_transport"/>
</dbReference>
<keyword evidence="7 8" id="KW-0472">Membrane</keyword>
<dbReference type="Pfam" id="PF06800">
    <property type="entry name" value="Sugar_transport"/>
    <property type="match status" value="1"/>
</dbReference>
<keyword evidence="4 9" id="KW-0762">Sugar transport</keyword>
<evidence type="ECO:0000256" key="3">
    <source>
        <dbReference type="ARBA" id="ARBA00022448"/>
    </source>
</evidence>
<dbReference type="InterPro" id="IPR037185">
    <property type="entry name" value="EmrE-like"/>
</dbReference>
<reference evidence="10" key="1">
    <citation type="submission" date="2016-09" db="EMBL/GenBank/DDBJ databases">
        <authorList>
            <person name="Gulvik C.A."/>
        </authorList>
    </citation>
    <scope>NUCLEOTIDE SEQUENCE [LARGE SCALE GENOMIC DNA]</scope>
    <source>
        <strain evidence="10">LMG 8895</strain>
    </source>
</reference>
<proteinExistence type="inferred from homology"/>
<comment type="subcellular location">
    <subcellularLocation>
        <location evidence="1">Cell membrane</location>
        <topology evidence="1">Multi-pass membrane protein</topology>
    </subcellularLocation>
</comment>
<feature type="transmembrane region" description="Helical" evidence="8">
    <location>
        <begin position="208"/>
        <end position="230"/>
    </location>
</feature>
<dbReference type="PANTHER" id="PTHR16119">
    <property type="entry name" value="TRANSMEMBRANE PROTEIN 144"/>
    <property type="match status" value="1"/>
</dbReference>
<dbReference type="AlphaFoldDB" id="A0A1E5GD90"/>
<dbReference type="RefSeq" id="WP_069664464.1">
    <property type="nucleotide sequence ID" value="NZ_JBHUJJ010000001.1"/>
</dbReference>
<feature type="transmembrane region" description="Helical" evidence="8">
    <location>
        <begin position="266"/>
        <end position="283"/>
    </location>
</feature>
<sequence>MYLFYFLPALGWGLMPVIASLTKAKPINQLLGTTMMALVCGTLILFFVQPELNRTIVVVTFLSGCLWSIGQYLQFRSFQLMAVSEAMPISNGSQLIGTTLVAVVFFQEWQGVSAFIIGGSGIILILLGIVCTSFNKRQYQQKATGDFKKALFYLLLSSSALVFYVTLPKLFSISGIAVIFPQSIGMFIGSLFFAWIEKEQIDPIDIIKNWPTGIFWSVANISLFLIIPLLGVAKSFTFSQLAVLVSIFGGLYFLKGKKNINELRLIILGSVLITLGILLVGAIK</sequence>
<evidence type="ECO:0000256" key="2">
    <source>
        <dbReference type="ARBA" id="ARBA00006117"/>
    </source>
</evidence>
<dbReference type="EMBL" id="MIJY01000043">
    <property type="protein sequence ID" value="OEG10683.1"/>
    <property type="molecule type" value="Genomic_DNA"/>
</dbReference>
<keyword evidence="6 8" id="KW-1133">Transmembrane helix</keyword>
<name>A0A1E5GD90_9ENTE</name>
<organism evidence="9 10">
    <name type="scientific">Enterococcus termitis</name>
    <dbReference type="NCBI Taxonomy" id="332950"/>
    <lineage>
        <taxon>Bacteria</taxon>
        <taxon>Bacillati</taxon>
        <taxon>Bacillota</taxon>
        <taxon>Bacilli</taxon>
        <taxon>Lactobacillales</taxon>
        <taxon>Enterococcaceae</taxon>
        <taxon>Enterococcus</taxon>
    </lineage>
</organism>
<feature type="transmembrane region" description="Helical" evidence="8">
    <location>
        <begin position="150"/>
        <end position="167"/>
    </location>
</feature>
<keyword evidence="3" id="KW-0813">Transport</keyword>
<feature type="transmembrane region" description="Helical" evidence="8">
    <location>
        <begin position="109"/>
        <end position="130"/>
    </location>
</feature>
<feature type="transmembrane region" description="Helical" evidence="8">
    <location>
        <begin position="173"/>
        <end position="196"/>
    </location>
</feature>
<evidence type="ECO:0000256" key="1">
    <source>
        <dbReference type="ARBA" id="ARBA00004651"/>
    </source>
</evidence>
<feature type="transmembrane region" description="Helical" evidence="8">
    <location>
        <begin position="236"/>
        <end position="254"/>
    </location>
</feature>
<dbReference type="GO" id="GO:0005886">
    <property type="term" value="C:plasma membrane"/>
    <property type="evidence" value="ECO:0007669"/>
    <property type="project" value="UniProtKB-SubCell"/>
</dbReference>
<dbReference type="CDD" id="cd23110">
    <property type="entry name" value="GRP"/>
    <property type="match status" value="1"/>
</dbReference>
<keyword evidence="10" id="KW-1185">Reference proteome</keyword>
<dbReference type="OrthoDB" id="1452595at2"/>
<gene>
    <name evidence="9" type="ORF">BCR25_09490</name>
</gene>
<protein>
    <submittedName>
        <fullName evidence="9">Sugar transport protein</fullName>
    </submittedName>
</protein>
<evidence type="ECO:0000256" key="7">
    <source>
        <dbReference type="ARBA" id="ARBA00023136"/>
    </source>
</evidence>
<dbReference type="PANTHER" id="PTHR16119:SF17">
    <property type="entry name" value="TRANSMEMBRANE PROTEIN 144"/>
    <property type="match status" value="1"/>
</dbReference>
<feature type="transmembrane region" description="Helical" evidence="8">
    <location>
        <begin position="29"/>
        <end position="48"/>
    </location>
</feature>
<comment type="similarity">
    <text evidence="2">Belongs to the GRP transporter (TC 2.A.7.5) family.</text>
</comment>
<dbReference type="GO" id="GO:0015144">
    <property type="term" value="F:carbohydrate transmembrane transporter activity"/>
    <property type="evidence" value="ECO:0007669"/>
    <property type="project" value="InterPro"/>
</dbReference>
<dbReference type="Proteomes" id="UP000095094">
    <property type="component" value="Unassembled WGS sequence"/>
</dbReference>
<keyword evidence="5 8" id="KW-0812">Transmembrane</keyword>
<feature type="transmembrane region" description="Helical" evidence="8">
    <location>
        <begin position="55"/>
        <end position="73"/>
    </location>
</feature>